<reference evidence="9" key="3">
    <citation type="submission" date="2020-09" db="EMBL/GenBank/DDBJ databases">
        <authorList>
            <person name="Sun Q."/>
            <person name="Zhou Y."/>
        </authorList>
    </citation>
    <scope>NUCLEOTIDE SEQUENCE</scope>
    <source>
        <strain evidence="9">CGMCC 4.7206</strain>
    </source>
</reference>
<dbReference type="Pfam" id="PF08376">
    <property type="entry name" value="NIT"/>
    <property type="match status" value="1"/>
</dbReference>
<evidence type="ECO:0000259" key="7">
    <source>
        <dbReference type="SMART" id="SM00387"/>
    </source>
</evidence>
<evidence type="ECO:0000256" key="3">
    <source>
        <dbReference type="ARBA" id="ARBA00022553"/>
    </source>
</evidence>
<dbReference type="Gene3D" id="3.30.565.10">
    <property type="entry name" value="Histidine kinase-like ATPase, C-terminal domain"/>
    <property type="match status" value="1"/>
</dbReference>
<evidence type="ECO:0000313" key="11">
    <source>
        <dbReference type="Proteomes" id="UP001500220"/>
    </source>
</evidence>
<sequence length="926" mass="101025">MIFALVLGVLQIRSQINQANQYAELDRIVTAGSAVRSAVGHLQQERSRNAEFLMRGPVSAQHVQDGFTATDRALDAVRRTLRNAPNTEAVRFAGQETERQITELAPIRQQVLGTHVDVGVATNAYSELISVLLSLHRTLISQMSSSQLVSTATTAHELAKISEEIQLQQALVLTGLTRGNFTTDNLTRLAASESRRSAAVKEFRAAATPQQRMQYDQLYARPEVPARESSVRLAMTEHGSTKSRLSPLLVSAATWKEQSRTSLEALNALQDQLDRQLHETAFRLQDSASNAAGLESVILLSALLVASAIVVVVARQLLRSLDALRRSALDTASHELPRAVADIRAGQTPLVPIRQVPVDTGDEIGDVARAFDAVHTQAVNLATEQAELRRSYRDSFVNVSRRSQSLLERQLRLFEQLERDEEDPDQLATLFQLDHLATRMRRNNENLMVLSGADLTRRFTQPTAPADLIRAAVSEIEHYPRVIVEPMPDTRIVGYAASDLVRLLSELLDNAANFSAPQTQVVVSGHRCGDGSLGIEIVDRGIGMTTDELTAANERLTTDGEIELSTSRRMGLFVVGRLAIRHGIHVELSPGPESVGLRASVTLGPELLLETEGAPPAPQPNGTAHGAPRGDDTLVAEFDWEAAEQDAVSQRPLIHNGFHLLRPPAEERQQSDPFVTEEIDPEPRHHQSTRNGSAPTPASDNPASAWFQAAQPIPHTPPPQAMSMGTFLPQTAARFPSSPPAVAAKPMSNGWSFANDQARRRAEEVAAAEPSDFTSAGLPLRIPRAHLVAGSAAAEAGDRARRPRDPNVARGRLASFQAGLRRGRNRNQHASNNTNPTGGPASMDWNPHPHGTELPDFTQEPVDYTQAGLPRRTPRAQLVPGTPTEPAASPRRDADLMRGRLTSFQRGVREGKHSLRDSERTGSECR</sequence>
<dbReference type="InterPro" id="IPR036890">
    <property type="entry name" value="HATPase_C_sf"/>
</dbReference>
<reference evidence="9 10" key="1">
    <citation type="journal article" date="2014" name="Int. J. Syst. Evol. Microbiol.">
        <title>Complete genome sequence of Corynebacterium casei LMG S-19264T (=DSM 44701T), isolated from a smear-ripened cheese.</title>
        <authorList>
            <consortium name="US DOE Joint Genome Institute (JGI-PGF)"/>
            <person name="Walter F."/>
            <person name="Albersmeier A."/>
            <person name="Kalinowski J."/>
            <person name="Ruckert C."/>
        </authorList>
    </citation>
    <scope>NUCLEOTIDE SEQUENCE [LARGE SCALE GENOMIC DNA]</scope>
    <source>
        <strain evidence="9 10">CGMCC 4.7206</strain>
    </source>
</reference>
<proteinExistence type="predicted"/>
<feature type="compositionally biased region" description="Basic and acidic residues" evidence="6">
    <location>
        <begin position="907"/>
        <end position="926"/>
    </location>
</feature>
<comment type="caution">
    <text evidence="9">The sequence shown here is derived from an EMBL/GenBank/DDBJ whole genome shotgun (WGS) entry which is preliminary data.</text>
</comment>
<dbReference type="InterPro" id="IPR050428">
    <property type="entry name" value="TCS_sensor_his_kinase"/>
</dbReference>
<feature type="compositionally biased region" description="Polar residues" evidence="6">
    <location>
        <begin position="828"/>
        <end position="837"/>
    </location>
</feature>
<evidence type="ECO:0000313" key="9">
    <source>
        <dbReference type="EMBL" id="GGJ04848.1"/>
    </source>
</evidence>
<dbReference type="InterPro" id="IPR003594">
    <property type="entry name" value="HATPase_dom"/>
</dbReference>
<dbReference type="EMBL" id="BMMT01000023">
    <property type="protein sequence ID" value="GGJ04848.1"/>
    <property type="molecule type" value="Genomic_DNA"/>
</dbReference>
<accession>A0A917KBE5</accession>
<keyword evidence="11" id="KW-1185">Reference proteome</keyword>
<evidence type="ECO:0000256" key="2">
    <source>
        <dbReference type="ARBA" id="ARBA00012438"/>
    </source>
</evidence>
<reference evidence="8" key="4">
    <citation type="submission" date="2023-12" db="EMBL/GenBank/DDBJ databases">
        <authorList>
            <person name="Sun Q."/>
            <person name="Inoue M."/>
        </authorList>
    </citation>
    <scope>NUCLEOTIDE SEQUENCE</scope>
    <source>
        <strain evidence="8">JCM 10664</strain>
    </source>
</reference>
<dbReference type="PANTHER" id="PTHR45436">
    <property type="entry name" value="SENSOR HISTIDINE KINASE YKOH"/>
    <property type="match status" value="1"/>
</dbReference>
<gene>
    <name evidence="8" type="ORF">GCM10009545_17460</name>
    <name evidence="9" type="ORF">GCM10011581_47340</name>
</gene>
<dbReference type="Proteomes" id="UP001500220">
    <property type="component" value="Unassembled WGS sequence"/>
</dbReference>
<organism evidence="9 10">
    <name type="scientific">Saccharopolyspora thermophila</name>
    <dbReference type="NCBI Taxonomy" id="89367"/>
    <lineage>
        <taxon>Bacteria</taxon>
        <taxon>Bacillati</taxon>
        <taxon>Actinomycetota</taxon>
        <taxon>Actinomycetes</taxon>
        <taxon>Pseudonocardiales</taxon>
        <taxon>Pseudonocardiaceae</taxon>
        <taxon>Saccharopolyspora</taxon>
    </lineage>
</organism>
<dbReference type="PANTHER" id="PTHR45436:SF5">
    <property type="entry name" value="SENSOR HISTIDINE KINASE TRCS"/>
    <property type="match status" value="1"/>
</dbReference>
<dbReference type="EMBL" id="BAAAHC010000007">
    <property type="protein sequence ID" value="GAA0515865.1"/>
    <property type="molecule type" value="Genomic_DNA"/>
</dbReference>
<reference evidence="8 11" key="2">
    <citation type="journal article" date="2019" name="Int. J. Syst. Evol. Microbiol.">
        <title>The Global Catalogue of Microorganisms (GCM) 10K type strain sequencing project: providing services to taxonomists for standard genome sequencing and annotation.</title>
        <authorList>
            <consortium name="The Broad Institute Genomics Platform"/>
            <consortium name="The Broad Institute Genome Sequencing Center for Infectious Disease"/>
            <person name="Wu L."/>
            <person name="Ma J."/>
        </authorList>
    </citation>
    <scope>NUCLEOTIDE SEQUENCE [LARGE SCALE GENOMIC DNA]</scope>
    <source>
        <strain evidence="8 11">JCM 10664</strain>
    </source>
</reference>
<evidence type="ECO:0000256" key="4">
    <source>
        <dbReference type="ARBA" id="ARBA00022679"/>
    </source>
</evidence>
<dbReference type="SUPFAM" id="SSF55874">
    <property type="entry name" value="ATPase domain of HSP90 chaperone/DNA topoisomerase II/histidine kinase"/>
    <property type="match status" value="1"/>
</dbReference>
<evidence type="ECO:0000256" key="6">
    <source>
        <dbReference type="SAM" id="MobiDB-lite"/>
    </source>
</evidence>
<dbReference type="InterPro" id="IPR013587">
    <property type="entry name" value="Nitrate/nitrite_sensing"/>
</dbReference>
<comment type="catalytic activity">
    <reaction evidence="1">
        <text>ATP + protein L-histidine = ADP + protein N-phospho-L-histidine.</text>
        <dbReference type="EC" id="2.7.13.3"/>
    </reaction>
</comment>
<dbReference type="GO" id="GO:0000160">
    <property type="term" value="P:phosphorelay signal transduction system"/>
    <property type="evidence" value="ECO:0007669"/>
    <property type="project" value="TreeGrafter"/>
</dbReference>
<dbReference type="Gene3D" id="6.10.340.10">
    <property type="match status" value="1"/>
</dbReference>
<feature type="compositionally biased region" description="Polar residues" evidence="6">
    <location>
        <begin position="689"/>
        <end position="702"/>
    </location>
</feature>
<feature type="region of interest" description="Disordered" evidence="6">
    <location>
        <begin position="610"/>
        <end position="631"/>
    </location>
</feature>
<keyword evidence="5" id="KW-0418">Kinase</keyword>
<evidence type="ECO:0000313" key="10">
    <source>
        <dbReference type="Proteomes" id="UP000597989"/>
    </source>
</evidence>
<dbReference type="Proteomes" id="UP000597989">
    <property type="component" value="Unassembled WGS sequence"/>
</dbReference>
<feature type="region of interest" description="Disordered" evidence="6">
    <location>
        <begin position="677"/>
        <end position="703"/>
    </location>
</feature>
<name>A0A917KBE5_9PSEU</name>
<dbReference type="EC" id="2.7.13.3" evidence="2"/>
<protein>
    <recommendedName>
        <fullName evidence="2">histidine kinase</fullName>
        <ecNumber evidence="2">2.7.13.3</ecNumber>
    </recommendedName>
</protein>
<dbReference type="SMART" id="SM00387">
    <property type="entry name" value="HATPase_c"/>
    <property type="match status" value="1"/>
</dbReference>
<feature type="domain" description="Histidine kinase/HSP90-like ATPase" evidence="7">
    <location>
        <begin position="495"/>
        <end position="607"/>
    </location>
</feature>
<keyword evidence="3" id="KW-0597">Phosphoprotein</keyword>
<evidence type="ECO:0000256" key="5">
    <source>
        <dbReference type="ARBA" id="ARBA00022777"/>
    </source>
</evidence>
<evidence type="ECO:0000313" key="8">
    <source>
        <dbReference type="EMBL" id="GAA0515865.1"/>
    </source>
</evidence>
<dbReference type="Pfam" id="PF02518">
    <property type="entry name" value="HATPase_c"/>
    <property type="match status" value="1"/>
</dbReference>
<feature type="region of interest" description="Disordered" evidence="6">
    <location>
        <begin position="792"/>
        <end position="926"/>
    </location>
</feature>
<dbReference type="GO" id="GO:0005886">
    <property type="term" value="C:plasma membrane"/>
    <property type="evidence" value="ECO:0007669"/>
    <property type="project" value="TreeGrafter"/>
</dbReference>
<dbReference type="GO" id="GO:0004673">
    <property type="term" value="F:protein histidine kinase activity"/>
    <property type="evidence" value="ECO:0007669"/>
    <property type="project" value="UniProtKB-EC"/>
</dbReference>
<evidence type="ECO:0000256" key="1">
    <source>
        <dbReference type="ARBA" id="ARBA00000085"/>
    </source>
</evidence>
<dbReference type="AlphaFoldDB" id="A0A917KBE5"/>
<feature type="compositionally biased region" description="Basic and acidic residues" evidence="6">
    <location>
        <begin position="796"/>
        <end position="807"/>
    </location>
</feature>
<keyword evidence="4" id="KW-0808">Transferase</keyword>